<evidence type="ECO:0000256" key="1">
    <source>
        <dbReference type="ARBA" id="ARBA00023125"/>
    </source>
</evidence>
<dbReference type="PRINTS" id="PR00455">
    <property type="entry name" value="HTHTETR"/>
</dbReference>
<evidence type="ECO:0000259" key="3">
    <source>
        <dbReference type="PROSITE" id="PS50977"/>
    </source>
</evidence>
<evidence type="ECO:0000313" key="4">
    <source>
        <dbReference type="EMBL" id="MBE7694263.1"/>
    </source>
</evidence>
<dbReference type="GO" id="GO:0003677">
    <property type="term" value="F:DNA binding"/>
    <property type="evidence" value="ECO:0007669"/>
    <property type="project" value="UniProtKB-UniRule"/>
</dbReference>
<keyword evidence="5" id="KW-1185">Reference proteome</keyword>
<dbReference type="Gene3D" id="1.10.357.10">
    <property type="entry name" value="Tetracycline Repressor, domain 2"/>
    <property type="match status" value="1"/>
</dbReference>
<evidence type="ECO:0000313" key="5">
    <source>
        <dbReference type="Proteomes" id="UP000806077"/>
    </source>
</evidence>
<gene>
    <name evidence="4" type="ORF">F7645_02280</name>
</gene>
<protein>
    <submittedName>
        <fullName evidence="4">TetR family transcriptional regulator</fullName>
    </submittedName>
</protein>
<feature type="domain" description="HTH tetR-type" evidence="3">
    <location>
        <begin position="1"/>
        <end position="59"/>
    </location>
</feature>
<dbReference type="InterPro" id="IPR001647">
    <property type="entry name" value="HTH_TetR"/>
</dbReference>
<feature type="DNA-binding region" description="H-T-H motif" evidence="2">
    <location>
        <begin position="22"/>
        <end position="41"/>
    </location>
</feature>
<evidence type="ECO:0000256" key="2">
    <source>
        <dbReference type="PROSITE-ProRule" id="PRU00335"/>
    </source>
</evidence>
<dbReference type="InterPro" id="IPR009057">
    <property type="entry name" value="Homeodomain-like_sf"/>
</dbReference>
<sequence length="201" mass="23495">MRDKILNKAGEMFLNFGFKSVTMDDISGELGISKKTLYKYFSKKTELVDASTEAVHNTINDAITKIKEKGYNAIEEEFAVKAIFKEMFKNAKTSPMFQLKKYYPETYTKLMDREVCLFRDCNIDNLTKGIKEGFYRENLKIDLMVNFYFTLIFGVFETEMYGSEMQEVMKVEYEILEYHIRAIATQKGLDELSKQLQTINL</sequence>
<dbReference type="PANTHER" id="PTHR43479">
    <property type="entry name" value="ACREF/ENVCD OPERON REPRESSOR-RELATED"/>
    <property type="match status" value="1"/>
</dbReference>
<dbReference type="EMBL" id="WXXV01000002">
    <property type="protein sequence ID" value="MBE7694263.1"/>
    <property type="molecule type" value="Genomic_DNA"/>
</dbReference>
<proteinExistence type="predicted"/>
<reference evidence="4 5" key="1">
    <citation type="journal article" date="2020" name="Int. J. Syst. Evol. Microbiol.">
        <title>Tenacibaculum piscium sp. nov., isolated from skin ulcers of sea-farmed fish, and description of Tenacibaculum finnmarkense sp. nov. with subdivision into genomovars finnmarkense and ulcerans.</title>
        <authorList>
            <person name="Olsen A.B."/>
            <person name="Spilsberg B."/>
            <person name="Nilsen H.K."/>
            <person name="Lagesen K."/>
            <person name="Gulla S."/>
            <person name="Avendano-Herrera R."/>
            <person name="Irgang R."/>
            <person name="Duchaud E."/>
            <person name="Colquhoun D.J."/>
        </authorList>
    </citation>
    <scope>NUCLEOTIDE SEQUENCE [LARGE SCALE GENOMIC DNA]</scope>
    <source>
        <strain evidence="4 5">TNO037</strain>
    </source>
</reference>
<keyword evidence="1 2" id="KW-0238">DNA-binding</keyword>
<dbReference type="PROSITE" id="PS50977">
    <property type="entry name" value="HTH_TETR_2"/>
    <property type="match status" value="1"/>
</dbReference>
<dbReference type="PANTHER" id="PTHR43479:SF11">
    <property type="entry name" value="ACREF_ENVCD OPERON REPRESSOR-RELATED"/>
    <property type="match status" value="1"/>
</dbReference>
<dbReference type="Proteomes" id="UP000806077">
    <property type="component" value="Unassembled WGS sequence"/>
</dbReference>
<organism evidence="4 5">
    <name type="scientific">Tenacibaculum finnmarkense genomovar finnmarkense</name>
    <dbReference type="NCBI Taxonomy" id="1458503"/>
    <lineage>
        <taxon>Bacteria</taxon>
        <taxon>Pseudomonadati</taxon>
        <taxon>Bacteroidota</taxon>
        <taxon>Flavobacteriia</taxon>
        <taxon>Flavobacteriales</taxon>
        <taxon>Flavobacteriaceae</taxon>
        <taxon>Tenacibaculum</taxon>
        <taxon>Tenacibaculum finnmarkense</taxon>
    </lineage>
</organism>
<dbReference type="RefSeq" id="WP_101914952.1">
    <property type="nucleotide sequence ID" value="NZ_JAFMUA010000002.1"/>
</dbReference>
<name>A0AAP1REA0_9FLAO</name>
<dbReference type="SUPFAM" id="SSF46689">
    <property type="entry name" value="Homeodomain-like"/>
    <property type="match status" value="1"/>
</dbReference>
<dbReference type="Pfam" id="PF00440">
    <property type="entry name" value="TetR_N"/>
    <property type="match status" value="1"/>
</dbReference>
<dbReference type="InterPro" id="IPR050624">
    <property type="entry name" value="HTH-type_Tx_Regulator"/>
</dbReference>
<comment type="caution">
    <text evidence="4">The sequence shown here is derived from an EMBL/GenBank/DDBJ whole genome shotgun (WGS) entry which is preliminary data.</text>
</comment>
<accession>A0AAP1REA0</accession>
<dbReference type="AlphaFoldDB" id="A0AAP1REA0"/>